<dbReference type="GO" id="GO:0007268">
    <property type="term" value="P:chemical synaptic transmission"/>
    <property type="evidence" value="ECO:0007669"/>
    <property type="project" value="TreeGrafter"/>
</dbReference>
<evidence type="ECO:0000256" key="5">
    <source>
        <dbReference type="ARBA" id="ARBA00022692"/>
    </source>
</evidence>
<sequence length="451" mass="52269">GPKPMLPYSSFFIFGPTNPIRRFCHFVVNLRYFDLFIMIVISASSVALAAEDPVREKSERNIILSYFDYVFTAVFTIEMLLKVVDLGLVLHPGAYCRDLWNILDATVVICALVAFAFNDSAGKNLNTIKSLRVLRVLRPLKTINRVPKLKAVFDCVVNSLKNVSNILIVYFLFQFIFAVIAVQLFKGKFFYCTDESKATREECQGQYFDYEGNNNVPTVKDRQWLRQDFHYDDLVSAILTLFTVTTGEGWPSILKHSMDSTDEEVGPRPGNSMEMAIFYVVFFIFFPFFFVNIFVALIIITFQEQGDNELIDQDLDKNQKQCIDFVLNAKPNCRFMPKNKDSVKYKIWKLVVSPKFEYFIMTLIALNTIVLMMKYVGQPDVYKDIQRYLNMSFAILFTIECTLKIFGFGPRNYFRQPWNVFDFTTVIGSIIDVSITESSVSYHDMKYIYYI</sequence>
<dbReference type="InterPro" id="IPR050599">
    <property type="entry name" value="VDCC_alpha-1_subunit"/>
</dbReference>
<name>V4BUM0_LOTGI</name>
<evidence type="ECO:0000256" key="9">
    <source>
        <dbReference type="ARBA" id="ARBA00023065"/>
    </source>
</evidence>
<keyword evidence="9" id="KW-0406">Ion transport</keyword>
<dbReference type="GeneID" id="20231853"/>
<evidence type="ECO:0000256" key="6">
    <source>
        <dbReference type="ARBA" id="ARBA00022837"/>
    </source>
</evidence>
<dbReference type="CTD" id="20231853"/>
<keyword evidence="8 13" id="KW-1133">Transmembrane helix</keyword>
<keyword evidence="4" id="KW-0107">Calcium channel</keyword>
<feature type="transmembrane region" description="Helical" evidence="13">
    <location>
        <begin position="99"/>
        <end position="117"/>
    </location>
</feature>
<proteinExistence type="predicted"/>
<dbReference type="GO" id="GO:0098703">
    <property type="term" value="P:calcium ion import across plasma membrane"/>
    <property type="evidence" value="ECO:0007669"/>
    <property type="project" value="TreeGrafter"/>
</dbReference>
<feature type="transmembrane region" description="Helical" evidence="13">
    <location>
        <begin position="166"/>
        <end position="185"/>
    </location>
</feature>
<dbReference type="InterPro" id="IPR027359">
    <property type="entry name" value="Volt_channel_dom_sf"/>
</dbReference>
<feature type="transmembrane region" description="Helical" evidence="13">
    <location>
        <begin position="30"/>
        <end position="49"/>
    </location>
</feature>
<evidence type="ECO:0000256" key="12">
    <source>
        <dbReference type="ARBA" id="ARBA00023303"/>
    </source>
</evidence>
<evidence type="ECO:0000256" key="13">
    <source>
        <dbReference type="SAM" id="Phobius"/>
    </source>
</evidence>
<dbReference type="PANTHER" id="PTHR45628">
    <property type="entry name" value="VOLTAGE-DEPENDENT CALCIUM CHANNEL TYPE A SUBUNIT ALPHA-1"/>
    <property type="match status" value="1"/>
</dbReference>
<dbReference type="KEGG" id="lgi:LOTGIDRAFT_120374"/>
<dbReference type="SUPFAM" id="SSF81324">
    <property type="entry name" value="Voltage-gated potassium channels"/>
    <property type="match status" value="2"/>
</dbReference>
<keyword evidence="2" id="KW-0813">Transport</keyword>
<dbReference type="FunFam" id="1.20.120.350:FF:000011">
    <property type="entry name" value="Voltage-dependent N-type calcium channel subunit alpha"/>
    <property type="match status" value="1"/>
</dbReference>
<evidence type="ECO:0000256" key="11">
    <source>
        <dbReference type="ARBA" id="ARBA00023180"/>
    </source>
</evidence>
<keyword evidence="3" id="KW-0109">Calcium transport</keyword>
<keyword evidence="6" id="KW-0106">Calcium</keyword>
<evidence type="ECO:0000256" key="2">
    <source>
        <dbReference type="ARBA" id="ARBA00022448"/>
    </source>
</evidence>
<dbReference type="GO" id="GO:0005891">
    <property type="term" value="C:voltage-gated calcium channel complex"/>
    <property type="evidence" value="ECO:0007669"/>
    <property type="project" value="TreeGrafter"/>
</dbReference>
<feature type="transmembrane region" description="Helical" evidence="13">
    <location>
        <begin position="69"/>
        <end position="90"/>
    </location>
</feature>
<feature type="transmembrane region" description="Helical" evidence="13">
    <location>
        <begin position="388"/>
        <end position="409"/>
    </location>
</feature>
<feature type="transmembrane region" description="Helical" evidence="13">
    <location>
        <begin position="358"/>
        <end position="376"/>
    </location>
</feature>
<dbReference type="AlphaFoldDB" id="V4BUM0"/>
<evidence type="ECO:0000256" key="3">
    <source>
        <dbReference type="ARBA" id="ARBA00022568"/>
    </source>
</evidence>
<dbReference type="PANTHER" id="PTHR45628:SF7">
    <property type="entry name" value="VOLTAGE-DEPENDENT CALCIUM CHANNEL TYPE A SUBUNIT ALPHA-1"/>
    <property type="match status" value="1"/>
</dbReference>
<feature type="non-terminal residue" evidence="15">
    <location>
        <position position="1"/>
    </location>
</feature>
<dbReference type="Gene3D" id="1.20.120.350">
    <property type="entry name" value="Voltage-gated potassium channels. Chain C"/>
    <property type="match status" value="2"/>
</dbReference>
<dbReference type="Proteomes" id="UP000030746">
    <property type="component" value="Unassembled WGS sequence"/>
</dbReference>
<keyword evidence="16" id="KW-1185">Reference proteome</keyword>
<evidence type="ECO:0000256" key="7">
    <source>
        <dbReference type="ARBA" id="ARBA00022882"/>
    </source>
</evidence>
<organism evidence="15 16">
    <name type="scientific">Lottia gigantea</name>
    <name type="common">Giant owl limpet</name>
    <dbReference type="NCBI Taxonomy" id="225164"/>
    <lineage>
        <taxon>Eukaryota</taxon>
        <taxon>Metazoa</taxon>
        <taxon>Spiralia</taxon>
        <taxon>Lophotrochozoa</taxon>
        <taxon>Mollusca</taxon>
        <taxon>Gastropoda</taxon>
        <taxon>Patellogastropoda</taxon>
        <taxon>Lottioidea</taxon>
        <taxon>Lottiidae</taxon>
        <taxon>Lottia</taxon>
    </lineage>
</organism>
<dbReference type="Pfam" id="PF00520">
    <property type="entry name" value="Ion_trans"/>
    <property type="match status" value="2"/>
</dbReference>
<evidence type="ECO:0000256" key="10">
    <source>
        <dbReference type="ARBA" id="ARBA00023136"/>
    </source>
</evidence>
<evidence type="ECO:0000259" key="14">
    <source>
        <dbReference type="Pfam" id="PF00520"/>
    </source>
</evidence>
<dbReference type="OMA" id="WIIESTH"/>
<feature type="domain" description="Ion transport" evidence="14">
    <location>
        <begin position="31"/>
        <end position="307"/>
    </location>
</feature>
<evidence type="ECO:0000256" key="4">
    <source>
        <dbReference type="ARBA" id="ARBA00022673"/>
    </source>
</evidence>
<dbReference type="GO" id="GO:0045202">
    <property type="term" value="C:synapse"/>
    <property type="evidence" value="ECO:0007669"/>
    <property type="project" value="GOC"/>
</dbReference>
<protein>
    <recommendedName>
        <fullName evidence="14">Ion transport domain-containing protein</fullName>
    </recommendedName>
</protein>
<keyword evidence="7" id="KW-0851">Voltage-gated channel</keyword>
<reference evidence="15 16" key="1">
    <citation type="journal article" date="2013" name="Nature">
        <title>Insights into bilaterian evolution from three spiralian genomes.</title>
        <authorList>
            <person name="Simakov O."/>
            <person name="Marletaz F."/>
            <person name="Cho S.J."/>
            <person name="Edsinger-Gonzales E."/>
            <person name="Havlak P."/>
            <person name="Hellsten U."/>
            <person name="Kuo D.H."/>
            <person name="Larsson T."/>
            <person name="Lv J."/>
            <person name="Arendt D."/>
            <person name="Savage R."/>
            <person name="Osoegawa K."/>
            <person name="de Jong P."/>
            <person name="Grimwood J."/>
            <person name="Chapman J.A."/>
            <person name="Shapiro H."/>
            <person name="Aerts A."/>
            <person name="Otillar R.P."/>
            <person name="Terry A.Y."/>
            <person name="Boore J.L."/>
            <person name="Grigoriev I.V."/>
            <person name="Lindberg D.R."/>
            <person name="Seaver E.C."/>
            <person name="Weisblat D.A."/>
            <person name="Putnam N.H."/>
            <person name="Rokhsar D.S."/>
        </authorList>
    </citation>
    <scope>NUCLEOTIDE SEQUENCE [LARGE SCALE GENOMIC DNA]</scope>
</reference>
<accession>V4BUM0</accession>
<feature type="transmembrane region" description="Helical" evidence="13">
    <location>
        <begin position="276"/>
        <end position="300"/>
    </location>
</feature>
<dbReference type="HOGENOM" id="CLU_007478_1_0_1"/>
<keyword evidence="11" id="KW-0325">Glycoprotein</keyword>
<dbReference type="OrthoDB" id="416585at2759"/>
<feature type="domain" description="Ion transport" evidence="14">
    <location>
        <begin position="355"/>
        <end position="438"/>
    </location>
</feature>
<evidence type="ECO:0000313" key="16">
    <source>
        <dbReference type="Proteomes" id="UP000030746"/>
    </source>
</evidence>
<keyword evidence="12" id="KW-0407">Ion channel</keyword>
<keyword evidence="5 13" id="KW-0812">Transmembrane</keyword>
<evidence type="ECO:0000313" key="15">
    <source>
        <dbReference type="EMBL" id="ESO92789.1"/>
    </source>
</evidence>
<evidence type="ECO:0000256" key="1">
    <source>
        <dbReference type="ARBA" id="ARBA00004141"/>
    </source>
</evidence>
<dbReference type="Gene3D" id="1.10.287.70">
    <property type="match status" value="1"/>
</dbReference>
<dbReference type="RefSeq" id="XP_009056478.1">
    <property type="nucleotide sequence ID" value="XM_009058230.1"/>
</dbReference>
<gene>
    <name evidence="15" type="ORF">LOTGIDRAFT_120374</name>
</gene>
<dbReference type="InterPro" id="IPR005821">
    <property type="entry name" value="Ion_trans_dom"/>
</dbReference>
<keyword evidence="10 13" id="KW-0472">Membrane</keyword>
<dbReference type="EMBL" id="KB202014">
    <property type="protein sequence ID" value="ESO92789.1"/>
    <property type="molecule type" value="Genomic_DNA"/>
</dbReference>
<evidence type="ECO:0000256" key="8">
    <source>
        <dbReference type="ARBA" id="ARBA00022989"/>
    </source>
</evidence>
<dbReference type="STRING" id="225164.V4BUM0"/>
<comment type="subcellular location">
    <subcellularLocation>
        <location evidence="1">Membrane</location>
        <topology evidence="1">Multi-pass membrane protein</topology>
    </subcellularLocation>
</comment>
<dbReference type="GO" id="GO:0008331">
    <property type="term" value="F:high voltage-gated calcium channel activity"/>
    <property type="evidence" value="ECO:0007669"/>
    <property type="project" value="TreeGrafter"/>
</dbReference>